<accession>A0ABP0AEG5</accession>
<dbReference type="PROSITE" id="PS50188">
    <property type="entry name" value="B302_SPRY"/>
    <property type="match status" value="1"/>
</dbReference>
<dbReference type="InterPro" id="IPR003879">
    <property type="entry name" value="Butyrophylin_SPRY"/>
</dbReference>
<feature type="domain" description="B30.2/SPRY" evidence="7">
    <location>
        <begin position="269"/>
        <end position="443"/>
    </location>
</feature>
<dbReference type="SUPFAM" id="SSF57845">
    <property type="entry name" value="B-box zinc-binding domain"/>
    <property type="match status" value="1"/>
</dbReference>
<evidence type="ECO:0000256" key="1">
    <source>
        <dbReference type="ARBA" id="ARBA00022723"/>
    </source>
</evidence>
<feature type="non-terminal residue" evidence="8">
    <location>
        <position position="1"/>
    </location>
</feature>
<feature type="domain" description="B box-type" evidence="6">
    <location>
        <begin position="88"/>
        <end position="131"/>
    </location>
</feature>
<feature type="non-terminal residue" evidence="8">
    <location>
        <position position="443"/>
    </location>
</feature>
<dbReference type="SUPFAM" id="SSF49899">
    <property type="entry name" value="Concanavalin A-like lectins/glucanases"/>
    <property type="match status" value="1"/>
</dbReference>
<dbReference type="SMART" id="SM00184">
    <property type="entry name" value="RING"/>
    <property type="match status" value="1"/>
</dbReference>
<gene>
    <name evidence="8" type="ORF">MPIPNATIZW_LOCUS17200</name>
</gene>
<dbReference type="Pfam" id="PF00622">
    <property type="entry name" value="SPRY"/>
    <property type="match status" value="1"/>
</dbReference>
<dbReference type="InterPro" id="IPR001870">
    <property type="entry name" value="B30.2/SPRY"/>
</dbReference>
<dbReference type="InterPro" id="IPR013320">
    <property type="entry name" value="ConA-like_dom_sf"/>
</dbReference>
<dbReference type="InterPro" id="IPR050143">
    <property type="entry name" value="TRIM/RBCC"/>
</dbReference>
<dbReference type="InterPro" id="IPR003877">
    <property type="entry name" value="SPRY_dom"/>
</dbReference>
<evidence type="ECO:0000256" key="2">
    <source>
        <dbReference type="ARBA" id="ARBA00022771"/>
    </source>
</evidence>
<dbReference type="PROSITE" id="PS50119">
    <property type="entry name" value="ZF_BBOX"/>
    <property type="match status" value="1"/>
</dbReference>
<evidence type="ECO:0000313" key="8">
    <source>
        <dbReference type="EMBL" id="CAK6448894.1"/>
    </source>
</evidence>
<keyword evidence="2 4" id="KW-0863">Zinc-finger</keyword>
<dbReference type="InterPro" id="IPR027370">
    <property type="entry name" value="Znf-RING_euk"/>
</dbReference>
<dbReference type="Gene3D" id="3.30.40.10">
    <property type="entry name" value="Zinc/RING finger domain, C3HC4 (zinc finger)"/>
    <property type="match status" value="1"/>
</dbReference>
<name>A0ABP0AEG5_PIPNA</name>
<evidence type="ECO:0000313" key="9">
    <source>
        <dbReference type="Proteomes" id="UP001314169"/>
    </source>
</evidence>
<reference evidence="8" key="1">
    <citation type="submission" date="2023-12" db="EMBL/GenBank/DDBJ databases">
        <authorList>
            <person name="Brown T."/>
        </authorList>
    </citation>
    <scope>NUCLEOTIDE SEQUENCE</scope>
</reference>
<evidence type="ECO:0000259" key="5">
    <source>
        <dbReference type="PROSITE" id="PS50089"/>
    </source>
</evidence>
<keyword evidence="3" id="KW-0862">Zinc</keyword>
<dbReference type="InterPro" id="IPR013083">
    <property type="entry name" value="Znf_RING/FYVE/PHD"/>
</dbReference>
<proteinExistence type="predicted"/>
<keyword evidence="1" id="KW-0479">Metal-binding</keyword>
<dbReference type="Pfam" id="PF13445">
    <property type="entry name" value="zf-RING_UBOX"/>
    <property type="match status" value="1"/>
</dbReference>
<dbReference type="EMBL" id="OY882866">
    <property type="protein sequence ID" value="CAK6448894.1"/>
    <property type="molecule type" value="Genomic_DNA"/>
</dbReference>
<evidence type="ECO:0000256" key="3">
    <source>
        <dbReference type="ARBA" id="ARBA00022833"/>
    </source>
</evidence>
<dbReference type="InterPro" id="IPR000315">
    <property type="entry name" value="Znf_B-box"/>
</dbReference>
<feature type="domain" description="RING-type" evidence="5">
    <location>
        <begin position="15"/>
        <end position="56"/>
    </location>
</feature>
<evidence type="ECO:0000259" key="6">
    <source>
        <dbReference type="PROSITE" id="PS50119"/>
    </source>
</evidence>
<sequence length="443" mass="51577">MDPCSLQIFQKELICSICRNCFIDPITTDCGHSFCRPCFHLSWPNRSVIPRCSVCQKRIQQKDFHTNAFLKKKVLIARQAYLGHFLRSKENGCRIHMEAKQIFCENQRSLLCLHCSTSKEHEAHRHCSVEEAIEEHREKLLKTMCSLWEKCCENDRNLNVETVTTRSWEVYVNSKSEAIRTEYGNLSLLLGPEKDNHLERLKREGKEIFEQLKASEASMAHKRELLRGMYTELKEMCHKPDVELLLDFGDILHRSEQVQLHMPQPLQPELTARPITGLMDRLNPFRVQVSFTGEITPENIRLFDDVRSLRFMGDALHVSLDPGTSNSFAAWGNRVFKSGKHYWEVYVDKSWDWAVGVCKEPWMETNGTLTECKDTFLLIHVKEDNHTTLWTTAPMARQYIQKPLSRVGVFLDVDNRTVSFVDVARCSLIKHSFIRHSPFQDYV</sequence>
<protein>
    <submittedName>
        <fullName evidence="8">Uncharacterized protein</fullName>
    </submittedName>
</protein>
<dbReference type="Proteomes" id="UP001314169">
    <property type="component" value="Chromosome 9"/>
</dbReference>
<dbReference type="InterPro" id="IPR001841">
    <property type="entry name" value="Znf_RING"/>
</dbReference>
<dbReference type="PANTHER" id="PTHR24103">
    <property type="entry name" value="E3 UBIQUITIN-PROTEIN LIGASE TRIM"/>
    <property type="match status" value="1"/>
</dbReference>
<dbReference type="Gene3D" id="3.30.160.60">
    <property type="entry name" value="Classic Zinc Finger"/>
    <property type="match status" value="1"/>
</dbReference>
<dbReference type="PRINTS" id="PR01407">
    <property type="entry name" value="BUTYPHLNCDUF"/>
</dbReference>
<dbReference type="PROSITE" id="PS50089">
    <property type="entry name" value="ZF_RING_2"/>
    <property type="match status" value="1"/>
</dbReference>
<evidence type="ECO:0000259" key="7">
    <source>
        <dbReference type="PROSITE" id="PS50188"/>
    </source>
</evidence>
<evidence type="ECO:0000256" key="4">
    <source>
        <dbReference type="PROSITE-ProRule" id="PRU00024"/>
    </source>
</evidence>
<organism evidence="8 9">
    <name type="scientific">Pipistrellus nathusii</name>
    <name type="common">Nathusius' pipistrelle</name>
    <dbReference type="NCBI Taxonomy" id="59473"/>
    <lineage>
        <taxon>Eukaryota</taxon>
        <taxon>Metazoa</taxon>
        <taxon>Chordata</taxon>
        <taxon>Craniata</taxon>
        <taxon>Vertebrata</taxon>
        <taxon>Euteleostomi</taxon>
        <taxon>Mammalia</taxon>
        <taxon>Eutheria</taxon>
        <taxon>Laurasiatheria</taxon>
        <taxon>Chiroptera</taxon>
        <taxon>Yangochiroptera</taxon>
        <taxon>Vespertilionidae</taxon>
        <taxon>Pipistrellus</taxon>
    </lineage>
</organism>
<keyword evidence="9" id="KW-1185">Reference proteome</keyword>
<dbReference type="Gene3D" id="2.60.120.920">
    <property type="match status" value="1"/>
</dbReference>
<dbReference type="SUPFAM" id="SSF57850">
    <property type="entry name" value="RING/U-box"/>
    <property type="match status" value="1"/>
</dbReference>
<dbReference type="InterPro" id="IPR043136">
    <property type="entry name" value="B30.2/SPRY_sf"/>
</dbReference>